<feature type="region of interest" description="Disordered" evidence="3">
    <location>
        <begin position="340"/>
        <end position="378"/>
    </location>
</feature>
<dbReference type="Gene3D" id="3.20.20.370">
    <property type="entry name" value="Glycoside hydrolase/deacetylase"/>
    <property type="match status" value="1"/>
</dbReference>
<feature type="domain" description="NodB homology" evidence="4">
    <location>
        <begin position="154"/>
        <end position="292"/>
    </location>
</feature>
<dbReference type="InterPro" id="IPR002509">
    <property type="entry name" value="NODB_dom"/>
</dbReference>
<keyword evidence="2" id="KW-0732">Signal</keyword>
<dbReference type="Proteomes" id="UP000605897">
    <property type="component" value="Unassembled WGS sequence"/>
</dbReference>
<evidence type="ECO:0000256" key="2">
    <source>
        <dbReference type="ARBA" id="ARBA00022729"/>
    </source>
</evidence>
<dbReference type="PANTHER" id="PTHR34216:SF3">
    <property type="entry name" value="POLY-BETA-1,6-N-ACETYL-D-GLUCOSAMINE N-DEACETYLASE"/>
    <property type="match status" value="1"/>
</dbReference>
<keyword evidence="6" id="KW-1185">Reference proteome</keyword>
<comment type="subcellular location">
    <subcellularLocation>
        <location evidence="1">Secreted</location>
    </subcellularLocation>
</comment>
<sequence length="378" mass="40894">MPSSGHIPRIERVIPESIPSGYTPLPPRYGRRTLEGVTPKLASLVAVLFLITACTTVVEGHPHEQSDGGEEWAAFAPLRSSAPAAVPAAPATVRANELGRVPVLMYHRIVTEPESVYDRTPDDFRAELERLDREGYVPVSAADFTAGRIDVPAGTHPVVLTFDDGDPSQFALGPDGNPVPGTAVAIMLDFARSHPRFRPVATFYVNAEPFGDPGGARTIPWLLDHGFDVGNHTKTHANLREADERTAQAEIGELDALIRRAAPQANPTTIALPFGIHPRPKELALQGTGYRYQGAFLVGSNPSASPFTADFDPLNIPRIRSQGSTGEEAEYGSAVWLDKLGQSPDSRYTSDGDPARISYPKSDTDEVAAKFRDRVNPY</sequence>
<evidence type="ECO:0000256" key="3">
    <source>
        <dbReference type="SAM" id="MobiDB-lite"/>
    </source>
</evidence>
<reference evidence="6" key="1">
    <citation type="journal article" date="2019" name="Int. J. Syst. Evol. Microbiol.">
        <title>The Global Catalogue of Microorganisms (GCM) 10K type strain sequencing project: providing services to taxonomists for standard genome sequencing and annotation.</title>
        <authorList>
            <consortium name="The Broad Institute Genomics Platform"/>
            <consortium name="The Broad Institute Genome Sequencing Center for Infectious Disease"/>
            <person name="Wu L."/>
            <person name="Ma J."/>
        </authorList>
    </citation>
    <scope>NUCLEOTIDE SEQUENCE [LARGE SCALE GENOMIC DNA]</scope>
    <source>
        <strain evidence="6">CGMCC 4.7677</strain>
    </source>
</reference>
<comment type="caution">
    <text evidence="5">The sequence shown here is derived from an EMBL/GenBank/DDBJ whole genome shotgun (WGS) entry which is preliminary data.</text>
</comment>
<dbReference type="Pfam" id="PF01522">
    <property type="entry name" value="Polysacc_deac_1"/>
    <property type="match status" value="1"/>
</dbReference>
<organism evidence="5 6">
    <name type="scientific">Amycolatopsis deserti</name>
    <dbReference type="NCBI Taxonomy" id="185696"/>
    <lineage>
        <taxon>Bacteria</taxon>
        <taxon>Bacillati</taxon>
        <taxon>Actinomycetota</taxon>
        <taxon>Actinomycetes</taxon>
        <taxon>Pseudonocardiales</taxon>
        <taxon>Pseudonocardiaceae</taxon>
        <taxon>Amycolatopsis</taxon>
    </lineage>
</organism>
<evidence type="ECO:0000259" key="4">
    <source>
        <dbReference type="Pfam" id="PF01522"/>
    </source>
</evidence>
<evidence type="ECO:0000313" key="5">
    <source>
        <dbReference type="EMBL" id="GHF00349.1"/>
    </source>
</evidence>
<proteinExistence type="predicted"/>
<dbReference type="InterPro" id="IPR011330">
    <property type="entry name" value="Glyco_hydro/deAcase_b/a-brl"/>
</dbReference>
<dbReference type="SUPFAM" id="SSF88713">
    <property type="entry name" value="Glycoside hydrolase/deacetylase"/>
    <property type="match status" value="1"/>
</dbReference>
<dbReference type="InterPro" id="IPR051398">
    <property type="entry name" value="Polysacch_Deacetylase"/>
</dbReference>
<evidence type="ECO:0000313" key="6">
    <source>
        <dbReference type="Proteomes" id="UP000605897"/>
    </source>
</evidence>
<protein>
    <recommendedName>
        <fullName evidence="4">NodB homology domain-containing protein</fullName>
    </recommendedName>
</protein>
<gene>
    <name evidence="5" type="ORF">GCM10017786_36470</name>
</gene>
<dbReference type="PANTHER" id="PTHR34216">
    <property type="match status" value="1"/>
</dbReference>
<feature type="compositionally biased region" description="Basic and acidic residues" evidence="3">
    <location>
        <begin position="362"/>
        <end position="378"/>
    </location>
</feature>
<dbReference type="EMBL" id="BNAU01000004">
    <property type="protein sequence ID" value="GHF00349.1"/>
    <property type="molecule type" value="Genomic_DNA"/>
</dbReference>
<accession>A0ABQ3J2H5</accession>
<name>A0ABQ3J2H5_9PSEU</name>
<evidence type="ECO:0000256" key="1">
    <source>
        <dbReference type="ARBA" id="ARBA00004613"/>
    </source>
</evidence>